<dbReference type="Pfam" id="PF23007">
    <property type="entry name" value="DnaA_N-like_STI"/>
    <property type="match status" value="1"/>
</dbReference>
<organism evidence="2 3">
    <name type="scientific">Trichocoleus desertorum GB2-A4</name>
    <dbReference type="NCBI Taxonomy" id="2933944"/>
    <lineage>
        <taxon>Bacteria</taxon>
        <taxon>Bacillati</taxon>
        <taxon>Cyanobacteriota</taxon>
        <taxon>Cyanophyceae</taxon>
        <taxon>Leptolyngbyales</taxon>
        <taxon>Trichocoleusaceae</taxon>
        <taxon>Trichocoleus</taxon>
    </lineage>
</organism>
<sequence>MDWKTLLRSQQADFIKRFKSGTENLLFCEVENQFSELAFVSSQKLKQLRDASWLLAERYKNTAPVHDVFIKHLTGKLGESVIKRQLSNLVAKGSYRDITGNDTSEAFDARQWKLFITYIRSYQYLSRYLTGDLFPIGYLRLAANPAISIQVKACHTKANKIQWVVSKAEVEKNSVVVCIWIREEVNEAQPEYHLFLAGFLPTGMIQLQDGQAVLGLEDLLYSGGLRSFIEFIQAQSLQFNSSKAQLDYTSESANSSLSIQIGSWQCPLSWEQLTSLEAAIQELKAQQQEPQIPVLPPHSSAELPLDLNQLWQKVLGQLRPPSTQSLLRQQSRLLSFDGHQARIGISSSALFRVNQRWLPKIEEAFNKTCQHQVKVSLEVISD</sequence>
<proteinExistence type="predicted"/>
<evidence type="ECO:0000313" key="3">
    <source>
        <dbReference type="Proteomes" id="UP001464891"/>
    </source>
</evidence>
<gene>
    <name evidence="2" type="ORF">NC998_21805</name>
</gene>
<dbReference type="EMBL" id="JAMPKM010000016">
    <property type="protein sequence ID" value="MEP0819739.1"/>
    <property type="molecule type" value="Genomic_DNA"/>
</dbReference>
<feature type="domain" description="STICHEL DnaA-N-like alpha-beta" evidence="1">
    <location>
        <begin position="305"/>
        <end position="378"/>
    </location>
</feature>
<dbReference type="RefSeq" id="WP_190440982.1">
    <property type="nucleotide sequence ID" value="NZ_JAMPKM010000016.1"/>
</dbReference>
<protein>
    <recommendedName>
        <fullName evidence="1">STICHEL DnaA-N-like alpha-beta domain-containing protein</fullName>
    </recommendedName>
</protein>
<dbReference type="Proteomes" id="UP001464891">
    <property type="component" value="Unassembled WGS sequence"/>
</dbReference>
<keyword evidence="3" id="KW-1185">Reference proteome</keyword>
<evidence type="ECO:0000313" key="2">
    <source>
        <dbReference type="EMBL" id="MEP0819739.1"/>
    </source>
</evidence>
<comment type="caution">
    <text evidence="2">The sequence shown here is derived from an EMBL/GenBank/DDBJ whole genome shotgun (WGS) entry which is preliminary data.</text>
</comment>
<name>A0ABV0JDL2_9CYAN</name>
<accession>A0ABV0JDL2</accession>
<reference evidence="2 3" key="1">
    <citation type="submission" date="2022-04" db="EMBL/GenBank/DDBJ databases">
        <title>Positive selection, recombination, and allopatry shape intraspecific diversity of widespread and dominant cyanobacteria.</title>
        <authorList>
            <person name="Wei J."/>
            <person name="Shu W."/>
            <person name="Hu C."/>
        </authorList>
    </citation>
    <scope>NUCLEOTIDE SEQUENCE [LARGE SCALE GENOMIC DNA]</scope>
    <source>
        <strain evidence="2 3">GB2-A4</strain>
    </source>
</reference>
<dbReference type="InterPro" id="IPR054506">
    <property type="entry name" value="DnaA_N-like_STI"/>
</dbReference>
<evidence type="ECO:0000259" key="1">
    <source>
        <dbReference type="Pfam" id="PF23007"/>
    </source>
</evidence>